<dbReference type="Gene3D" id="1.10.3730.20">
    <property type="match status" value="1"/>
</dbReference>
<evidence type="ECO:0000256" key="4">
    <source>
        <dbReference type="ARBA" id="ARBA00022989"/>
    </source>
</evidence>
<comment type="caution">
    <text evidence="9">The sequence shown here is derived from an EMBL/GenBank/DDBJ whole genome shotgun (WGS) entry which is preliminary data.</text>
</comment>
<comment type="subcellular location">
    <subcellularLocation>
        <location evidence="1">Cell membrane</location>
        <topology evidence="1">Multi-pass membrane protein</topology>
    </subcellularLocation>
</comment>
<gene>
    <name evidence="9" type="ORF">CS062_09075</name>
</gene>
<feature type="transmembrane region" description="Helical" evidence="7">
    <location>
        <begin position="155"/>
        <end position="173"/>
    </location>
</feature>
<feature type="transmembrane region" description="Helical" evidence="7">
    <location>
        <begin position="185"/>
        <end position="205"/>
    </location>
</feature>
<dbReference type="SUPFAM" id="SSF103481">
    <property type="entry name" value="Multidrug resistance efflux transporter EmrE"/>
    <property type="match status" value="2"/>
</dbReference>
<dbReference type="GO" id="GO:0005886">
    <property type="term" value="C:plasma membrane"/>
    <property type="evidence" value="ECO:0007669"/>
    <property type="project" value="UniProtKB-SubCell"/>
</dbReference>
<feature type="transmembrane region" description="Helical" evidence="7">
    <location>
        <begin position="250"/>
        <end position="268"/>
    </location>
</feature>
<dbReference type="InterPro" id="IPR037185">
    <property type="entry name" value="EmrE-like"/>
</dbReference>
<evidence type="ECO:0000256" key="3">
    <source>
        <dbReference type="ARBA" id="ARBA00022692"/>
    </source>
</evidence>
<feature type="region of interest" description="Disordered" evidence="6">
    <location>
        <begin position="1"/>
        <end position="22"/>
    </location>
</feature>
<dbReference type="AlphaFoldDB" id="A0A2G9CAN9"/>
<feature type="transmembrane region" description="Helical" evidence="7">
    <location>
        <begin position="62"/>
        <end position="85"/>
    </location>
</feature>
<dbReference type="Pfam" id="PF00892">
    <property type="entry name" value="EamA"/>
    <property type="match status" value="2"/>
</dbReference>
<organism evidence="9 10">
    <name type="scientific">Roseateles chitinivorans</name>
    <dbReference type="NCBI Taxonomy" id="2917965"/>
    <lineage>
        <taxon>Bacteria</taxon>
        <taxon>Pseudomonadati</taxon>
        <taxon>Pseudomonadota</taxon>
        <taxon>Betaproteobacteria</taxon>
        <taxon>Burkholderiales</taxon>
        <taxon>Sphaerotilaceae</taxon>
        <taxon>Roseateles</taxon>
    </lineage>
</organism>
<keyword evidence="4 7" id="KW-1133">Transmembrane helix</keyword>
<keyword evidence="10" id="KW-1185">Reference proteome</keyword>
<reference evidence="9 10" key="1">
    <citation type="submission" date="2017-11" db="EMBL/GenBank/DDBJ databases">
        <title>Draft genome sequence of Mitsuaria sp. HWN-4.</title>
        <authorList>
            <person name="Gundlapally S.R."/>
        </authorList>
    </citation>
    <scope>NUCLEOTIDE SEQUENCE [LARGE SCALE GENOMIC DNA]</scope>
    <source>
        <strain evidence="9 10">HWN-4</strain>
    </source>
</reference>
<feature type="domain" description="EamA" evidence="8">
    <location>
        <begin position="186"/>
        <end position="322"/>
    </location>
</feature>
<dbReference type="InterPro" id="IPR000620">
    <property type="entry name" value="EamA_dom"/>
</dbReference>
<feature type="transmembrane region" description="Helical" evidence="7">
    <location>
        <begin position="305"/>
        <end position="323"/>
    </location>
</feature>
<sequence>MSSATTDPHATPAEALPPSERLGHPGLRDHHGHHVPWLSYLSLAASTSVIGSYVGLSKLLVLVFPVFLLAFLRFGMAAVFMLPWLRRGPAEAPLSGRTRFLLFLESFFGNFLFSICLLFGMKHSSAVVAGVIMAGIPATVALMSWLFLRERIAPRTLAGIAMAVGGIALVALSKHGDSAGAQTSGWGALLLVGAMCCEASYVVIGKRLTADLPPRRISALINLWGLVLVTPLGLWQAMDFDFGAVAVKDWGLLLFYAIAASTITVWLWMKGLQHVSAAKAGVFMVFLPVSTALVGLVFLGERMNAIQLVAYALALGGVMLATWPARAPR</sequence>
<evidence type="ECO:0000256" key="1">
    <source>
        <dbReference type="ARBA" id="ARBA00004651"/>
    </source>
</evidence>
<keyword evidence="2" id="KW-1003">Cell membrane</keyword>
<feature type="transmembrane region" description="Helical" evidence="7">
    <location>
        <begin position="217"/>
        <end position="238"/>
    </location>
</feature>
<dbReference type="Proteomes" id="UP000231501">
    <property type="component" value="Unassembled WGS sequence"/>
</dbReference>
<dbReference type="PANTHER" id="PTHR42920">
    <property type="entry name" value="OS03G0707200 PROTEIN-RELATED"/>
    <property type="match status" value="1"/>
</dbReference>
<evidence type="ECO:0000313" key="9">
    <source>
        <dbReference type="EMBL" id="PIM53473.1"/>
    </source>
</evidence>
<protein>
    <submittedName>
        <fullName evidence="9">EamA family transporter</fullName>
    </submittedName>
</protein>
<feature type="transmembrane region" description="Helical" evidence="7">
    <location>
        <begin position="126"/>
        <end position="148"/>
    </location>
</feature>
<evidence type="ECO:0000313" key="10">
    <source>
        <dbReference type="Proteomes" id="UP000231501"/>
    </source>
</evidence>
<dbReference type="OrthoDB" id="8586862at2"/>
<evidence type="ECO:0000256" key="5">
    <source>
        <dbReference type="ARBA" id="ARBA00023136"/>
    </source>
</evidence>
<dbReference type="RefSeq" id="WP_099861339.1">
    <property type="nucleotide sequence ID" value="NZ_PEOG01000020.1"/>
</dbReference>
<dbReference type="InterPro" id="IPR051258">
    <property type="entry name" value="Diverse_Substrate_Transporter"/>
</dbReference>
<evidence type="ECO:0000256" key="2">
    <source>
        <dbReference type="ARBA" id="ARBA00022475"/>
    </source>
</evidence>
<proteinExistence type="predicted"/>
<keyword evidence="3 7" id="KW-0812">Transmembrane</keyword>
<evidence type="ECO:0000259" key="8">
    <source>
        <dbReference type="Pfam" id="PF00892"/>
    </source>
</evidence>
<feature type="transmembrane region" description="Helical" evidence="7">
    <location>
        <begin position="280"/>
        <end position="299"/>
    </location>
</feature>
<feature type="transmembrane region" description="Helical" evidence="7">
    <location>
        <begin position="100"/>
        <end position="120"/>
    </location>
</feature>
<name>A0A2G9CAN9_9BURK</name>
<feature type="domain" description="EamA" evidence="8">
    <location>
        <begin position="40"/>
        <end position="171"/>
    </location>
</feature>
<keyword evidence="5 7" id="KW-0472">Membrane</keyword>
<dbReference type="PANTHER" id="PTHR42920:SF5">
    <property type="entry name" value="EAMA DOMAIN-CONTAINING PROTEIN"/>
    <property type="match status" value="1"/>
</dbReference>
<accession>A0A2G9CAN9</accession>
<evidence type="ECO:0000256" key="6">
    <source>
        <dbReference type="SAM" id="MobiDB-lite"/>
    </source>
</evidence>
<dbReference type="EMBL" id="PEOG01000020">
    <property type="protein sequence ID" value="PIM53473.1"/>
    <property type="molecule type" value="Genomic_DNA"/>
</dbReference>
<evidence type="ECO:0000256" key="7">
    <source>
        <dbReference type="SAM" id="Phobius"/>
    </source>
</evidence>